<evidence type="ECO:0008006" key="3">
    <source>
        <dbReference type="Google" id="ProtNLM"/>
    </source>
</evidence>
<dbReference type="AlphaFoldDB" id="A0A8J2SN84"/>
<name>A0A8J2SN84_9STRA</name>
<organism evidence="1 2">
    <name type="scientific">Pelagomonas calceolata</name>
    <dbReference type="NCBI Taxonomy" id="35677"/>
    <lineage>
        <taxon>Eukaryota</taxon>
        <taxon>Sar</taxon>
        <taxon>Stramenopiles</taxon>
        <taxon>Ochrophyta</taxon>
        <taxon>Pelagophyceae</taxon>
        <taxon>Pelagomonadales</taxon>
        <taxon>Pelagomonadaceae</taxon>
        <taxon>Pelagomonas</taxon>
    </lineage>
</organism>
<sequence>MRSRQRTWRRGGRLGLRRLFGLASIKGTLSHEGASKDIKSKAETAYATGGHARPVLETEVSPRDQDTVSQHETQGADAALAELADAHNKGGDAIDAAAHGDGDPAASIKGTLSHVEDAPQTITSEAAAFDTEDIEGVAGEGEALSGSTARNAAAEMVKSRLATQTTRPAYTARHDAGSASQRRLQTCDSGQVPDCSGVCCPASWIGDGVCDDGNSGCDFRCEDNDGGDCGPLPTPFPTAEPTVATRPEPCVCKASWSNTDCSTIQEGCPAEGSECETVWGYRWCEVDPSECSSAKEHGDYHYIECDDTNVATRPEPRACLDTWSTADCTTIQEGCPTDACDGSPYRWCEVDPSECSTALPYGDYYYIECDDTNVAPPEHCVCLDTWSNADCSTIQEGCPTDACDGSPYRWCEV</sequence>
<dbReference type="EMBL" id="CAKKNE010000003">
    <property type="protein sequence ID" value="CAH0370484.1"/>
    <property type="molecule type" value="Genomic_DNA"/>
</dbReference>
<proteinExistence type="predicted"/>
<evidence type="ECO:0000313" key="1">
    <source>
        <dbReference type="EMBL" id="CAH0370484.1"/>
    </source>
</evidence>
<reference evidence="1" key="1">
    <citation type="submission" date="2021-11" db="EMBL/GenBank/DDBJ databases">
        <authorList>
            <consortium name="Genoscope - CEA"/>
            <person name="William W."/>
        </authorList>
    </citation>
    <scope>NUCLEOTIDE SEQUENCE</scope>
</reference>
<keyword evidence="2" id="KW-1185">Reference proteome</keyword>
<protein>
    <recommendedName>
        <fullName evidence="3">LNR domain-containing protein</fullName>
    </recommendedName>
</protein>
<accession>A0A8J2SN84</accession>
<evidence type="ECO:0000313" key="2">
    <source>
        <dbReference type="Proteomes" id="UP000789595"/>
    </source>
</evidence>
<feature type="non-terminal residue" evidence="1">
    <location>
        <position position="413"/>
    </location>
</feature>
<gene>
    <name evidence="1" type="ORF">PECAL_3P03780</name>
</gene>
<dbReference type="Proteomes" id="UP000789595">
    <property type="component" value="Unassembled WGS sequence"/>
</dbReference>
<comment type="caution">
    <text evidence="1">The sequence shown here is derived from an EMBL/GenBank/DDBJ whole genome shotgun (WGS) entry which is preliminary data.</text>
</comment>